<name>A0A356LCU4_9BURK</name>
<comment type="caution">
    <text evidence="4">The sequence shown here is derived from an EMBL/GenBank/DDBJ whole genome shotgun (WGS) entry which is preliminary data.</text>
</comment>
<dbReference type="Proteomes" id="UP000264036">
    <property type="component" value="Unassembled WGS sequence"/>
</dbReference>
<proteinExistence type="predicted"/>
<dbReference type="PRINTS" id="PR00368">
    <property type="entry name" value="FADPNR"/>
</dbReference>
<gene>
    <name evidence="4" type="ORF">DD666_02830</name>
</gene>
<accession>A0A356LCU4</accession>
<dbReference type="PRINTS" id="PR00469">
    <property type="entry name" value="PNDRDTASEII"/>
</dbReference>
<keyword evidence="2" id="KW-0560">Oxidoreductase</keyword>
<organism evidence="4 5">
    <name type="scientific">Advenella kashmirensis</name>
    <dbReference type="NCBI Taxonomy" id="310575"/>
    <lineage>
        <taxon>Bacteria</taxon>
        <taxon>Pseudomonadati</taxon>
        <taxon>Pseudomonadota</taxon>
        <taxon>Betaproteobacteria</taxon>
        <taxon>Burkholderiales</taxon>
        <taxon>Alcaligenaceae</taxon>
    </lineage>
</organism>
<dbReference type="InterPro" id="IPR050097">
    <property type="entry name" value="Ferredoxin-NADP_redctase_2"/>
</dbReference>
<feature type="domain" description="FAD/NAD(P)-binding" evidence="3">
    <location>
        <begin position="6"/>
        <end position="284"/>
    </location>
</feature>
<dbReference type="SUPFAM" id="SSF51905">
    <property type="entry name" value="FAD/NAD(P)-binding domain"/>
    <property type="match status" value="1"/>
</dbReference>
<evidence type="ECO:0000259" key="3">
    <source>
        <dbReference type="Pfam" id="PF07992"/>
    </source>
</evidence>
<dbReference type="Pfam" id="PF07992">
    <property type="entry name" value="Pyr_redox_2"/>
    <property type="match status" value="1"/>
</dbReference>
<dbReference type="InterPro" id="IPR023753">
    <property type="entry name" value="FAD/NAD-binding_dom"/>
</dbReference>
<keyword evidence="1" id="KW-0285">Flavoprotein</keyword>
<evidence type="ECO:0000313" key="4">
    <source>
        <dbReference type="EMBL" id="HBP28335.1"/>
    </source>
</evidence>
<dbReference type="Gene3D" id="3.50.50.60">
    <property type="entry name" value="FAD/NAD(P)-binding domain"/>
    <property type="match status" value="3"/>
</dbReference>
<dbReference type="AlphaFoldDB" id="A0A356LCU4"/>
<protein>
    <submittedName>
        <fullName evidence="4">NAD(P)/FAD-dependent oxidoreductase</fullName>
    </submittedName>
</protein>
<dbReference type="GO" id="GO:0016491">
    <property type="term" value="F:oxidoreductase activity"/>
    <property type="evidence" value="ECO:0007669"/>
    <property type="project" value="UniProtKB-KW"/>
</dbReference>
<dbReference type="PANTHER" id="PTHR48105">
    <property type="entry name" value="THIOREDOXIN REDUCTASE 1-RELATED-RELATED"/>
    <property type="match status" value="1"/>
</dbReference>
<evidence type="ECO:0000313" key="5">
    <source>
        <dbReference type="Proteomes" id="UP000264036"/>
    </source>
</evidence>
<dbReference type="EMBL" id="DOEK01000004">
    <property type="protein sequence ID" value="HBP28335.1"/>
    <property type="molecule type" value="Genomic_DNA"/>
</dbReference>
<evidence type="ECO:0000256" key="1">
    <source>
        <dbReference type="ARBA" id="ARBA00022630"/>
    </source>
</evidence>
<evidence type="ECO:0000256" key="2">
    <source>
        <dbReference type="ARBA" id="ARBA00023002"/>
    </source>
</evidence>
<dbReference type="InterPro" id="IPR036188">
    <property type="entry name" value="FAD/NAD-bd_sf"/>
</dbReference>
<reference evidence="4 5" key="1">
    <citation type="journal article" date="2018" name="Nat. Biotechnol.">
        <title>A standardized bacterial taxonomy based on genome phylogeny substantially revises the tree of life.</title>
        <authorList>
            <person name="Parks D.H."/>
            <person name="Chuvochina M."/>
            <person name="Waite D.W."/>
            <person name="Rinke C."/>
            <person name="Skarshewski A."/>
            <person name="Chaumeil P.A."/>
            <person name="Hugenholtz P."/>
        </authorList>
    </citation>
    <scope>NUCLEOTIDE SEQUENCE [LARGE SCALE GENOMIC DNA]</scope>
    <source>
        <strain evidence="4">UBA10707</strain>
    </source>
</reference>
<sequence length="302" mass="32944">MQQAVYDAIVIGAGPAGASCAVWLAHMGFSPLIIESNGRAGGLSASNPFEDTWNVTAPGLTGEEVAARIKLSLDSARVPVLLNSHVTRIEREQAGQGGQAHFKVYFGADLPLLARFVVIASGVEPRKPPEWEREHYDDVLVGPGKHVANYEFALKDVAILGGGDNAFENALFLKERGAKSVHIYARTLRCQRHWMKFLNESDITTGAYTFDPATRQVNDRTYDAVLVLYGFRARLQGMQDLGLDCDELGYVRTDFKTTQTNLPGIYAIGEVTHRQHPCVVTSMADGVVAAKAIQKQLEQGDA</sequence>